<feature type="domain" description="HIT" evidence="2">
    <location>
        <begin position="1"/>
        <end position="32"/>
    </location>
</feature>
<evidence type="ECO:0000256" key="1">
    <source>
        <dbReference type="PROSITE-ProRule" id="PRU00464"/>
    </source>
</evidence>
<dbReference type="OrthoDB" id="9784774at2"/>
<dbReference type="SUPFAM" id="SSF54197">
    <property type="entry name" value="HIT-like"/>
    <property type="match status" value="1"/>
</dbReference>
<dbReference type="RefSeq" id="WP_133432570.1">
    <property type="nucleotide sequence ID" value="NZ_SCWA01000018.1"/>
</dbReference>
<feature type="short sequence motif" description="Histidine triad motif" evidence="1">
    <location>
        <begin position="17"/>
        <end position="21"/>
    </location>
</feature>
<name>A0A4R6BBJ3_9STAP</name>
<dbReference type="InterPro" id="IPR011146">
    <property type="entry name" value="HIT-like"/>
</dbReference>
<dbReference type="Proteomes" id="UP000295310">
    <property type="component" value="Unassembled WGS sequence"/>
</dbReference>
<dbReference type="InterPro" id="IPR036265">
    <property type="entry name" value="HIT-like_sf"/>
</dbReference>
<dbReference type="EMBL" id="SCWA01000018">
    <property type="protein sequence ID" value="TDL94303.1"/>
    <property type="molecule type" value="Genomic_DNA"/>
</dbReference>
<accession>A0A4R6BBJ3</accession>
<comment type="caution">
    <text evidence="3">The sequence shown here is derived from an EMBL/GenBank/DDBJ whole genome shotgun (WGS) entry which is preliminary data.</text>
</comment>
<organism evidence="3 4">
    <name type="scientific">Macrococcus brunensis</name>
    <dbReference type="NCBI Taxonomy" id="198483"/>
    <lineage>
        <taxon>Bacteria</taxon>
        <taxon>Bacillati</taxon>
        <taxon>Bacillota</taxon>
        <taxon>Bacilli</taxon>
        <taxon>Bacillales</taxon>
        <taxon>Staphylococcaceae</taxon>
        <taxon>Macrococcus</taxon>
    </lineage>
</organism>
<protein>
    <submittedName>
        <fullName evidence="3">HIT domain-containing protein</fullName>
    </submittedName>
</protein>
<reference evidence="3 4" key="1">
    <citation type="submission" date="2019-01" db="EMBL/GenBank/DDBJ databases">
        <title>Draft genome sequences of the type strains of six Macrococcus species.</title>
        <authorList>
            <person name="Mazhar S."/>
            <person name="Altermann E."/>
            <person name="Hill C."/>
            <person name="Mcauliffe O."/>
        </authorList>
    </citation>
    <scope>NUCLEOTIDE SEQUENCE [LARGE SCALE GENOMIC DNA]</scope>
    <source>
        <strain evidence="3 4">CCM4811</strain>
    </source>
</reference>
<dbReference type="PROSITE" id="PS00892">
    <property type="entry name" value="HIT_1"/>
    <property type="match status" value="1"/>
</dbReference>
<evidence type="ECO:0000259" key="2">
    <source>
        <dbReference type="PROSITE" id="PS51084"/>
    </source>
</evidence>
<dbReference type="AlphaFoldDB" id="A0A4R6BBJ3"/>
<dbReference type="Pfam" id="PF01230">
    <property type="entry name" value="HIT"/>
    <property type="match status" value="1"/>
</dbReference>
<dbReference type="InterPro" id="IPR019808">
    <property type="entry name" value="Histidine_triad_CS"/>
</dbReference>
<dbReference type="GO" id="GO:0003824">
    <property type="term" value="F:catalytic activity"/>
    <property type="evidence" value="ECO:0007669"/>
    <property type="project" value="InterPro"/>
</dbReference>
<keyword evidence="4" id="KW-1185">Reference proteome</keyword>
<evidence type="ECO:0000313" key="4">
    <source>
        <dbReference type="Proteomes" id="UP000295310"/>
    </source>
</evidence>
<sequence length="55" mass="6287">MDLLNANGVAADQSVSHFHIHLIPRKNNDGIDAWPNFIGTKEDIDILYKKLRIEE</sequence>
<proteinExistence type="predicted"/>
<evidence type="ECO:0000313" key="3">
    <source>
        <dbReference type="EMBL" id="TDL94303.1"/>
    </source>
</evidence>
<dbReference type="Gene3D" id="3.30.428.10">
    <property type="entry name" value="HIT-like"/>
    <property type="match status" value="1"/>
</dbReference>
<gene>
    <name evidence="3" type="ORF">ERX27_09340</name>
</gene>
<dbReference type="PROSITE" id="PS51084">
    <property type="entry name" value="HIT_2"/>
    <property type="match status" value="1"/>
</dbReference>